<keyword evidence="5" id="KW-1185">Reference proteome</keyword>
<proteinExistence type="inferred from homology"/>
<dbReference type="Pfam" id="PF22037">
    <property type="entry name" value="PSD13_N"/>
    <property type="match status" value="1"/>
</dbReference>
<evidence type="ECO:0000313" key="4">
    <source>
        <dbReference type="EMBL" id="QBM87866.1"/>
    </source>
</evidence>
<organism evidence="4 5">
    <name type="scientific">Metschnikowia aff. pulcherrima</name>
    <dbReference type="NCBI Taxonomy" id="2163413"/>
    <lineage>
        <taxon>Eukaryota</taxon>
        <taxon>Fungi</taxon>
        <taxon>Dikarya</taxon>
        <taxon>Ascomycota</taxon>
        <taxon>Saccharomycotina</taxon>
        <taxon>Pichiomycetes</taxon>
        <taxon>Metschnikowiaceae</taxon>
        <taxon>Metschnikowia</taxon>
    </lineage>
</organism>
<evidence type="ECO:0000256" key="2">
    <source>
        <dbReference type="ARBA" id="ARBA00022942"/>
    </source>
</evidence>
<comment type="similarity">
    <text evidence="1">Belongs to the proteasome subunit S11 family.</text>
</comment>
<keyword evidence="2 4" id="KW-0647">Proteasome</keyword>
<dbReference type="InterPro" id="IPR000717">
    <property type="entry name" value="PCI_dom"/>
</dbReference>
<dbReference type="InterPro" id="IPR035298">
    <property type="entry name" value="PSMD13"/>
</dbReference>
<accession>A0A4P6XNN4</accession>
<dbReference type="STRING" id="2163413.A0A4P6XNN4"/>
<reference evidence="5" key="1">
    <citation type="submission" date="2019-03" db="EMBL/GenBank/DDBJ databases">
        <title>Snf2 controls pulcherriminic acid biosynthesis and connects pigmentation and antifungal activity of the yeast Metschnikowia pulcherrima.</title>
        <authorList>
            <person name="Gore-Lloyd D."/>
            <person name="Sumann I."/>
            <person name="Brachmann A.O."/>
            <person name="Schneeberger K."/>
            <person name="Ortiz-Merino R.A."/>
            <person name="Moreno-Beltran M."/>
            <person name="Schlaefli M."/>
            <person name="Kirner P."/>
            <person name="Santos Kron A."/>
            <person name="Wolfe K.H."/>
            <person name="Piel J."/>
            <person name="Ahrens C.H."/>
            <person name="Henk D."/>
            <person name="Freimoser F.M."/>
        </authorList>
    </citation>
    <scope>NUCLEOTIDE SEQUENCE [LARGE SCALE GENOMIC DNA]</scope>
    <source>
        <strain evidence="5">APC 1.2</strain>
    </source>
</reference>
<dbReference type="SUPFAM" id="SSF46785">
    <property type="entry name" value="Winged helix' DNA-binding domain"/>
    <property type="match status" value="1"/>
</dbReference>
<dbReference type="GO" id="GO:0005829">
    <property type="term" value="C:cytosol"/>
    <property type="evidence" value="ECO:0007669"/>
    <property type="project" value="TreeGrafter"/>
</dbReference>
<dbReference type="Proteomes" id="UP000292447">
    <property type="component" value="Chromosome II"/>
</dbReference>
<dbReference type="PROSITE" id="PS50250">
    <property type="entry name" value="PCI"/>
    <property type="match status" value="1"/>
</dbReference>
<evidence type="ECO:0000313" key="5">
    <source>
        <dbReference type="Proteomes" id="UP000292447"/>
    </source>
</evidence>
<dbReference type="GO" id="GO:0005198">
    <property type="term" value="F:structural molecule activity"/>
    <property type="evidence" value="ECO:0007669"/>
    <property type="project" value="TreeGrafter"/>
</dbReference>
<dbReference type="InterPro" id="IPR054179">
    <property type="entry name" value="PSD13_N"/>
</dbReference>
<dbReference type="GO" id="GO:0006511">
    <property type="term" value="P:ubiquitin-dependent protein catabolic process"/>
    <property type="evidence" value="ECO:0007669"/>
    <property type="project" value="TreeGrafter"/>
</dbReference>
<evidence type="ECO:0000256" key="1">
    <source>
        <dbReference type="ARBA" id="ARBA00006207"/>
    </source>
</evidence>
<dbReference type="Pfam" id="PF01399">
    <property type="entry name" value="PCI"/>
    <property type="match status" value="1"/>
</dbReference>
<dbReference type="PANTHER" id="PTHR10539:SF0">
    <property type="entry name" value="26S PROTEASOME NON-ATPASE REGULATORY SUBUNIT 13"/>
    <property type="match status" value="1"/>
</dbReference>
<dbReference type="GO" id="GO:0005634">
    <property type="term" value="C:nucleus"/>
    <property type="evidence" value="ECO:0007669"/>
    <property type="project" value="TreeGrafter"/>
</dbReference>
<sequence>MSAMDIDQDLAAVLTDLRETVDNADIAQVLYQLEDYYERKLWNQLAISLEELYSIPESKQGDLRAQIFTRFLAQFQNKLNPIKVVDLLLQSFDEPSTCLQKLGELEQLLVGELTKKLSSRRVENTESAIADDEAIVYVRLQIARYALLMNDRSRAEEILEAASEKFDTTLQNEYSLKINAAFYLTKCQNYKIRENYNLFYTNGLLYLSSLDTPLFPEERLAFCHDLCIAALLGDKIYNFGELILHDILTTIAAPESEYFWLYNLIQTLNAGQLEKFTEWLKEAFTRSPQLAHHKQFLHEKIVIMSLLELISTKLSSDKKILFAEICSITGTAADNVEFLIIKCFSLGLIKGFINQIEQVLVVTWLQPRILNLDQVKTLYNHVVNWNQKVEKLTAEVRADGGTVWAGV</sequence>
<protein>
    <submittedName>
        <fullName evidence="4">26S proteasome regulatory particle non-ATPase Rpn9p</fullName>
    </submittedName>
</protein>
<dbReference type="SMART" id="SM00088">
    <property type="entry name" value="PINT"/>
    <property type="match status" value="1"/>
</dbReference>
<dbReference type="InterPro" id="IPR036390">
    <property type="entry name" value="WH_DNA-bd_sf"/>
</dbReference>
<evidence type="ECO:0000259" key="3">
    <source>
        <dbReference type="PROSITE" id="PS50250"/>
    </source>
</evidence>
<feature type="domain" description="PCI" evidence="3">
    <location>
        <begin position="196"/>
        <end position="367"/>
    </location>
</feature>
<name>A0A4P6XNN4_9ASCO</name>
<dbReference type="GO" id="GO:0008541">
    <property type="term" value="C:proteasome regulatory particle, lid subcomplex"/>
    <property type="evidence" value="ECO:0007669"/>
    <property type="project" value="TreeGrafter"/>
</dbReference>
<dbReference type="AlphaFoldDB" id="A0A4P6XNN4"/>
<gene>
    <name evidence="4" type="primary">MPUL0B10790</name>
    <name evidence="4" type="ORF">METSCH_B10790</name>
</gene>
<dbReference type="PANTHER" id="PTHR10539">
    <property type="entry name" value="26S PROTEASOME NON-ATPASE REGULATORY SUBUNIT 13"/>
    <property type="match status" value="1"/>
</dbReference>
<dbReference type="EMBL" id="CP034457">
    <property type="protein sequence ID" value="QBM87866.1"/>
    <property type="molecule type" value="Genomic_DNA"/>
</dbReference>